<dbReference type="Proteomes" id="UP001054945">
    <property type="component" value="Unassembled WGS sequence"/>
</dbReference>
<dbReference type="AlphaFoldDB" id="A0AAV4UQI5"/>
<evidence type="ECO:0000313" key="3">
    <source>
        <dbReference type="Proteomes" id="UP001054945"/>
    </source>
</evidence>
<protein>
    <submittedName>
        <fullName evidence="2">Uncharacterized protein</fullName>
    </submittedName>
</protein>
<evidence type="ECO:0000313" key="2">
    <source>
        <dbReference type="EMBL" id="GIY60012.1"/>
    </source>
</evidence>
<dbReference type="EMBL" id="BPLR01013262">
    <property type="protein sequence ID" value="GIY60012.1"/>
    <property type="molecule type" value="Genomic_DNA"/>
</dbReference>
<sequence>MNECNKTLVQINARPSCVRRRMKYKLEKQLIQIDEGNPVQAKLGNLRRTTQRRPSFWRSFSWIIKEQGRLEMRPSRSVGGAYHRGNKKAEWKKNI</sequence>
<name>A0AAV4UQI5_CAEEX</name>
<gene>
    <name evidence="2" type="ORF">CEXT_355001</name>
</gene>
<reference evidence="2 3" key="1">
    <citation type="submission" date="2021-06" db="EMBL/GenBank/DDBJ databases">
        <title>Caerostris extrusa draft genome.</title>
        <authorList>
            <person name="Kono N."/>
            <person name="Arakawa K."/>
        </authorList>
    </citation>
    <scope>NUCLEOTIDE SEQUENCE [LARGE SCALE GENOMIC DNA]</scope>
</reference>
<comment type="caution">
    <text evidence="2">The sequence shown here is derived from an EMBL/GenBank/DDBJ whole genome shotgun (WGS) entry which is preliminary data.</text>
</comment>
<keyword evidence="3" id="KW-1185">Reference proteome</keyword>
<organism evidence="2 3">
    <name type="scientific">Caerostris extrusa</name>
    <name type="common">Bark spider</name>
    <name type="synonym">Caerostris bankana</name>
    <dbReference type="NCBI Taxonomy" id="172846"/>
    <lineage>
        <taxon>Eukaryota</taxon>
        <taxon>Metazoa</taxon>
        <taxon>Ecdysozoa</taxon>
        <taxon>Arthropoda</taxon>
        <taxon>Chelicerata</taxon>
        <taxon>Arachnida</taxon>
        <taxon>Araneae</taxon>
        <taxon>Araneomorphae</taxon>
        <taxon>Entelegynae</taxon>
        <taxon>Araneoidea</taxon>
        <taxon>Araneidae</taxon>
        <taxon>Caerostris</taxon>
    </lineage>
</organism>
<proteinExistence type="predicted"/>
<accession>A0AAV4UQI5</accession>
<evidence type="ECO:0000256" key="1">
    <source>
        <dbReference type="SAM" id="MobiDB-lite"/>
    </source>
</evidence>
<feature type="region of interest" description="Disordered" evidence="1">
    <location>
        <begin position="76"/>
        <end position="95"/>
    </location>
</feature>